<keyword evidence="4" id="KW-1185">Reference proteome</keyword>
<dbReference type="AlphaFoldDB" id="A0AAV3PCI7"/>
<reference evidence="3 4" key="1">
    <citation type="submission" date="2024-01" db="EMBL/GenBank/DDBJ databases">
        <title>The complete chloroplast genome sequence of Lithospermum erythrorhizon: insights into the phylogenetic relationship among Boraginaceae species and the maternal lineages of purple gromwells.</title>
        <authorList>
            <person name="Okada T."/>
            <person name="Watanabe K."/>
        </authorList>
    </citation>
    <scope>NUCLEOTIDE SEQUENCE [LARGE SCALE GENOMIC DNA]</scope>
</reference>
<dbReference type="Proteomes" id="UP001454036">
    <property type="component" value="Unassembled WGS sequence"/>
</dbReference>
<name>A0AAV3PCI7_LITER</name>
<dbReference type="PANTHER" id="PTHR34222:SF94">
    <property type="entry name" value="CCHC-TYPE DOMAIN-CONTAINING PROTEIN"/>
    <property type="match status" value="1"/>
</dbReference>
<evidence type="ECO:0000313" key="4">
    <source>
        <dbReference type="Proteomes" id="UP001454036"/>
    </source>
</evidence>
<protein>
    <recommendedName>
        <fullName evidence="2">Retrovirus-related Pol polyprotein from transposon TNT 1-94-like beta-barrel domain-containing protein</fullName>
    </recommendedName>
</protein>
<evidence type="ECO:0000313" key="3">
    <source>
        <dbReference type="EMBL" id="GAA0149364.1"/>
    </source>
</evidence>
<accession>A0AAV3PCI7</accession>
<evidence type="ECO:0000259" key="2">
    <source>
        <dbReference type="Pfam" id="PF22936"/>
    </source>
</evidence>
<proteinExistence type="predicted"/>
<dbReference type="InterPro" id="IPR054722">
    <property type="entry name" value="PolX-like_BBD"/>
</dbReference>
<comment type="caution">
    <text evidence="3">The sequence shown here is derived from an EMBL/GenBank/DDBJ whole genome shotgun (WGS) entry which is preliminary data.</text>
</comment>
<evidence type="ECO:0000256" key="1">
    <source>
        <dbReference type="SAM" id="MobiDB-lite"/>
    </source>
</evidence>
<sequence length="335" mass="36527">MLQKRFDVGHGTRKQQIKEELAEYKQSKTMSVAEYFGKFQPLWDELAEYNPLPAYLFGNTRSTLLAQDPLPSLDRAYQTLKNQERLNAKTDVAHTPEEVMVMAIPTSSRKLTTKAPIVSSFCHRTGHVAATCGRSGASAGGQLSGGSADRGGRGSGAAPTVHAVQGGPVLGHDSSLGTRQTGDVSKVVEERISGLSEWNNFLQLLGNSDMSSIDRLNGKSSVSSWIIDTGASTHVTGNLDIIDDVKSILNCNVGLPNGTKAPSKFSGSSSLSSHLMLRYFLFVPQLTCNLMYVSQLTKDLDCLVHFDKNCCLIQDHRSRMMIGVRECRDGLYYFG</sequence>
<dbReference type="Pfam" id="PF22936">
    <property type="entry name" value="Pol_BBD"/>
    <property type="match status" value="1"/>
</dbReference>
<organism evidence="3 4">
    <name type="scientific">Lithospermum erythrorhizon</name>
    <name type="common">Purple gromwell</name>
    <name type="synonym">Lithospermum officinale var. erythrorhizon</name>
    <dbReference type="NCBI Taxonomy" id="34254"/>
    <lineage>
        <taxon>Eukaryota</taxon>
        <taxon>Viridiplantae</taxon>
        <taxon>Streptophyta</taxon>
        <taxon>Embryophyta</taxon>
        <taxon>Tracheophyta</taxon>
        <taxon>Spermatophyta</taxon>
        <taxon>Magnoliopsida</taxon>
        <taxon>eudicotyledons</taxon>
        <taxon>Gunneridae</taxon>
        <taxon>Pentapetalae</taxon>
        <taxon>asterids</taxon>
        <taxon>lamiids</taxon>
        <taxon>Boraginales</taxon>
        <taxon>Boraginaceae</taxon>
        <taxon>Boraginoideae</taxon>
        <taxon>Lithospermeae</taxon>
        <taxon>Lithospermum</taxon>
    </lineage>
</organism>
<dbReference type="EMBL" id="BAABME010017247">
    <property type="protein sequence ID" value="GAA0149364.1"/>
    <property type="molecule type" value="Genomic_DNA"/>
</dbReference>
<feature type="region of interest" description="Disordered" evidence="1">
    <location>
        <begin position="133"/>
        <end position="182"/>
    </location>
</feature>
<feature type="domain" description="Retrovirus-related Pol polyprotein from transposon TNT 1-94-like beta-barrel" evidence="2">
    <location>
        <begin position="225"/>
        <end position="298"/>
    </location>
</feature>
<gene>
    <name evidence="3" type="ORF">LIER_36915</name>
</gene>
<dbReference type="PANTHER" id="PTHR34222">
    <property type="entry name" value="GAG_PRE-INTEGRS DOMAIN-CONTAINING PROTEIN"/>
    <property type="match status" value="1"/>
</dbReference>